<reference evidence="9" key="1">
    <citation type="submission" date="2022-12" db="EMBL/GenBank/DDBJ databases">
        <title>Draft genome assemblies for two species of Escallonia (Escalloniales).</title>
        <authorList>
            <person name="Chanderbali A."/>
            <person name="Dervinis C."/>
            <person name="Anghel I."/>
            <person name="Soltis D."/>
            <person name="Soltis P."/>
            <person name="Zapata F."/>
        </authorList>
    </citation>
    <scope>NUCLEOTIDE SEQUENCE</scope>
    <source>
        <strain evidence="9">UCBG92.1500</strain>
        <tissue evidence="9">Leaf</tissue>
    </source>
</reference>
<dbReference type="InterPro" id="IPR032675">
    <property type="entry name" value="LRR_dom_sf"/>
</dbReference>
<feature type="coiled-coil region" evidence="4">
    <location>
        <begin position="812"/>
        <end position="870"/>
    </location>
</feature>
<proteinExistence type="predicted"/>
<dbReference type="GO" id="GO:0098542">
    <property type="term" value="P:defense response to other organism"/>
    <property type="evidence" value="ECO:0007669"/>
    <property type="project" value="TreeGrafter"/>
</dbReference>
<dbReference type="InterPro" id="IPR058922">
    <property type="entry name" value="WHD_DRP"/>
</dbReference>
<dbReference type="EMBL" id="JAVXUO010002007">
    <property type="protein sequence ID" value="KAK2977080.1"/>
    <property type="molecule type" value="Genomic_DNA"/>
</dbReference>
<dbReference type="SUPFAM" id="SSF52047">
    <property type="entry name" value="RNI-like"/>
    <property type="match status" value="1"/>
</dbReference>
<feature type="domain" description="Transposase (putative) gypsy type" evidence="6">
    <location>
        <begin position="486"/>
        <end position="549"/>
    </location>
</feature>
<evidence type="ECO:0000256" key="5">
    <source>
        <dbReference type="SAM" id="MobiDB-lite"/>
    </source>
</evidence>
<accession>A0AA88RN20</accession>
<feature type="domain" description="Disease resistance protein winged helix" evidence="7">
    <location>
        <begin position="39"/>
        <end position="115"/>
    </location>
</feature>
<evidence type="ECO:0000256" key="3">
    <source>
        <dbReference type="ARBA" id="ARBA00022821"/>
    </source>
</evidence>
<evidence type="ECO:0000256" key="2">
    <source>
        <dbReference type="ARBA" id="ARBA00022741"/>
    </source>
</evidence>
<feature type="region of interest" description="Disordered" evidence="5">
    <location>
        <begin position="929"/>
        <end position="961"/>
    </location>
</feature>
<keyword evidence="4" id="KW-0175">Coiled coil</keyword>
<comment type="caution">
    <text evidence="9">The sequence shown here is derived from an EMBL/GenBank/DDBJ whole genome shotgun (WGS) entry which is preliminary data.</text>
</comment>
<keyword evidence="10" id="KW-1185">Reference proteome</keyword>
<dbReference type="Pfam" id="PF23598">
    <property type="entry name" value="LRR_14"/>
    <property type="match status" value="1"/>
</dbReference>
<feature type="compositionally biased region" description="Polar residues" evidence="5">
    <location>
        <begin position="409"/>
        <end position="419"/>
    </location>
</feature>
<dbReference type="Gene3D" id="1.10.10.10">
    <property type="entry name" value="Winged helix-like DNA-binding domain superfamily/Winged helix DNA-binding domain"/>
    <property type="match status" value="1"/>
</dbReference>
<dbReference type="InterPro" id="IPR044974">
    <property type="entry name" value="Disease_R_plants"/>
</dbReference>
<dbReference type="InterPro" id="IPR055414">
    <property type="entry name" value="LRR_R13L4/SHOC2-like"/>
</dbReference>
<dbReference type="PANTHER" id="PTHR23155:SF1076">
    <property type="entry name" value="LEUCINE-RICH REPEAT (LRR) FAMILY PROTEIN-RELATED"/>
    <property type="match status" value="1"/>
</dbReference>
<evidence type="ECO:0000313" key="9">
    <source>
        <dbReference type="EMBL" id="KAK2977080.1"/>
    </source>
</evidence>
<sequence>MPQLYKNPTFENSLAFQDFQTNYNKLNPELKLCLLCFAVFPENVIIKKRVMVYWWIGECFVPPRGALQEIAKGKTPEDFANGFFHNFMEMGFIEPVDKIGNPIKVSSMVDSCKMHPFTRSAVIALAARADFFDFDNKGNPTEEFANSFRACLAGKGLINLQNLDKLHMLFNVNEAILEFRREWFLKMKNVNVLYLGRWQTAATHHIEVEDTKFLSGLENMNHLRFFSLQGVSRVTELPDSISHLTGLMILDLRACHNLEVIPEGIGLLKNLTHLDMSECYLINNMPKGLAFLSALEVLKGFIVGDFNSKSSCTLDDLAKLPRLRKLSIYTGATDFPRDLQLTALKRFPELRKLTIAWGRGSFLERTIRSGKQAMTPDIAKTGNSGQDKNAGQPATPPAKKPHATGATIIVSTNLTQTNDGEVKDQAEEKANPKPWYTADEKSSKMSTEDLQDLIREYPLPEGWYARLPGLGELANYGTKFETGVYEEQVKSGYRLPLHPFALRFFEHYRMAPGQLVPNAWRKLAGLIYLVQTSGYKPDVTDFMRVFFEVCFVKGVANCPGWYYIHSRQRLLKGGPKSNKGWHSRYFFVGRMDKGDLPFDKVWNPYCKDFENPGKPTPNNQTKHILSHIKLRGGLCIDEPLSEEQLEWAKMIPPKPIPAGLLIPPLPAIPSVSSAETVSLEMASGGGKPQQGSFLGVLQKAKGKRKEKQPSVELPPAPKRAKVTPSERSPQILDQVSIEDDPIFRPRWALRRDDLGMPDSQISEQHLRHGILPQDKEVFQNQTHETFACSFAQAVYTMYASGSEMVSRFEMARQVAAEEAQLTREAVKEAQEATHRAEELSKREEDHLDRIASLEKKLDRVKKRAAEEVIKARDQGIRDFLEGNAGDEWLKKRTEDGLEIYELGFVKAKEMFAERFPDIPLDGFVLPAVGSPSGETVMPPEAGDVAASDLPGEGPSGDAPEA</sequence>
<organism evidence="9 10">
    <name type="scientific">Escallonia rubra</name>
    <dbReference type="NCBI Taxonomy" id="112253"/>
    <lineage>
        <taxon>Eukaryota</taxon>
        <taxon>Viridiplantae</taxon>
        <taxon>Streptophyta</taxon>
        <taxon>Embryophyta</taxon>
        <taxon>Tracheophyta</taxon>
        <taxon>Spermatophyta</taxon>
        <taxon>Magnoliopsida</taxon>
        <taxon>eudicotyledons</taxon>
        <taxon>Gunneridae</taxon>
        <taxon>Pentapetalae</taxon>
        <taxon>asterids</taxon>
        <taxon>campanulids</taxon>
        <taxon>Escalloniales</taxon>
        <taxon>Escalloniaceae</taxon>
        <taxon>Escallonia</taxon>
    </lineage>
</organism>
<dbReference type="InterPro" id="IPR036388">
    <property type="entry name" value="WH-like_DNA-bd_sf"/>
</dbReference>
<dbReference type="Pfam" id="PF04195">
    <property type="entry name" value="Transposase_28"/>
    <property type="match status" value="1"/>
</dbReference>
<keyword evidence="3" id="KW-0611">Plant defense</keyword>
<feature type="region of interest" description="Disordered" evidence="5">
    <location>
        <begin position="373"/>
        <end position="442"/>
    </location>
</feature>
<dbReference type="Proteomes" id="UP001187471">
    <property type="component" value="Unassembled WGS sequence"/>
</dbReference>
<dbReference type="InterPro" id="IPR007321">
    <property type="entry name" value="Transposase_28"/>
</dbReference>
<dbReference type="Pfam" id="PF23559">
    <property type="entry name" value="WHD_DRP"/>
    <property type="match status" value="1"/>
</dbReference>
<evidence type="ECO:0000313" key="10">
    <source>
        <dbReference type="Proteomes" id="UP001187471"/>
    </source>
</evidence>
<keyword evidence="1" id="KW-0677">Repeat</keyword>
<evidence type="ECO:0000259" key="6">
    <source>
        <dbReference type="Pfam" id="PF04195"/>
    </source>
</evidence>
<evidence type="ECO:0000256" key="1">
    <source>
        <dbReference type="ARBA" id="ARBA00022737"/>
    </source>
</evidence>
<dbReference type="Gene3D" id="3.80.10.10">
    <property type="entry name" value="Ribonuclease Inhibitor"/>
    <property type="match status" value="1"/>
</dbReference>
<keyword evidence="2" id="KW-0547">Nucleotide-binding</keyword>
<dbReference type="PANTHER" id="PTHR23155">
    <property type="entry name" value="DISEASE RESISTANCE PROTEIN RP"/>
    <property type="match status" value="1"/>
</dbReference>
<feature type="compositionally biased region" description="Basic and acidic residues" evidence="5">
    <location>
        <begin position="420"/>
        <end position="431"/>
    </location>
</feature>
<feature type="region of interest" description="Disordered" evidence="5">
    <location>
        <begin position="698"/>
        <end position="732"/>
    </location>
</feature>
<gene>
    <name evidence="9" type="ORF">RJ640_017604</name>
</gene>
<feature type="domain" description="Disease resistance R13L4/SHOC-2-like LRR" evidence="8">
    <location>
        <begin position="208"/>
        <end position="358"/>
    </location>
</feature>
<evidence type="ECO:0000256" key="4">
    <source>
        <dbReference type="SAM" id="Coils"/>
    </source>
</evidence>
<name>A0AA88RN20_9ASTE</name>
<dbReference type="AlphaFoldDB" id="A0AA88RN20"/>
<evidence type="ECO:0000259" key="8">
    <source>
        <dbReference type="Pfam" id="PF23598"/>
    </source>
</evidence>
<protein>
    <submittedName>
        <fullName evidence="9">Uncharacterized protein</fullName>
    </submittedName>
</protein>
<evidence type="ECO:0000259" key="7">
    <source>
        <dbReference type="Pfam" id="PF23559"/>
    </source>
</evidence>